<dbReference type="InterPro" id="IPR050744">
    <property type="entry name" value="AI-2_Isomerase_LsrG"/>
</dbReference>
<dbReference type="GO" id="GO:0004497">
    <property type="term" value="F:monooxygenase activity"/>
    <property type="evidence" value="ECO:0007669"/>
    <property type="project" value="UniProtKB-KW"/>
</dbReference>
<name>A0A3M8LNG6_9MICO</name>
<evidence type="ECO:0000313" key="2">
    <source>
        <dbReference type="EMBL" id="RNE67030.1"/>
    </source>
</evidence>
<gene>
    <name evidence="2" type="ORF">EEJ31_02160</name>
</gene>
<dbReference type="PROSITE" id="PS51725">
    <property type="entry name" value="ABM"/>
    <property type="match status" value="1"/>
</dbReference>
<dbReference type="PANTHER" id="PTHR33336">
    <property type="entry name" value="QUINOL MONOOXYGENASE YGIN-RELATED"/>
    <property type="match status" value="1"/>
</dbReference>
<dbReference type="GO" id="GO:0005829">
    <property type="term" value="C:cytosol"/>
    <property type="evidence" value="ECO:0007669"/>
    <property type="project" value="TreeGrafter"/>
</dbReference>
<dbReference type="EMBL" id="RDSR01000002">
    <property type="protein sequence ID" value="RNE67030.1"/>
    <property type="molecule type" value="Genomic_DNA"/>
</dbReference>
<sequence length="113" mass="12671">MFTVIVTLDVIPDRIDEFLDGLHRNARATLADEPGCLRFDVHRVADAPGRFMLYELYASERAFYDEHRAAPHYAAWRAVADRCVVPGSHVNTFATPAFPEDIPENAPRTDGNA</sequence>
<dbReference type="SUPFAM" id="SSF54909">
    <property type="entry name" value="Dimeric alpha+beta barrel"/>
    <property type="match status" value="1"/>
</dbReference>
<dbReference type="RefSeq" id="WP_123044643.1">
    <property type="nucleotide sequence ID" value="NZ_RDSR01000002.1"/>
</dbReference>
<keyword evidence="3" id="KW-1185">Reference proteome</keyword>
<evidence type="ECO:0000313" key="3">
    <source>
        <dbReference type="Proteomes" id="UP000279859"/>
    </source>
</evidence>
<proteinExistence type="predicted"/>
<reference evidence="2 3" key="1">
    <citation type="submission" date="2018-11" db="EMBL/GenBank/DDBJ databases">
        <title>Cryobacterium sp. nov., isolated from rhizosphere soil of lettuce.</title>
        <authorList>
            <person name="Wang Y."/>
        </authorList>
    </citation>
    <scope>NUCLEOTIDE SEQUENCE [LARGE SCALE GENOMIC DNA]</scope>
    <source>
        <strain evidence="2 3">NEAU-85</strain>
    </source>
</reference>
<dbReference type="InterPro" id="IPR007138">
    <property type="entry name" value="ABM_dom"/>
</dbReference>
<evidence type="ECO:0000259" key="1">
    <source>
        <dbReference type="PROSITE" id="PS51725"/>
    </source>
</evidence>
<dbReference type="PANTHER" id="PTHR33336:SF1">
    <property type="entry name" value="(4S)-4-HYDROXY-5-PHOSPHONOOXYPENTANE-2,3-DIONE ISOMERASE"/>
    <property type="match status" value="1"/>
</dbReference>
<dbReference type="AlphaFoldDB" id="A0A3M8LNG6"/>
<dbReference type="Gene3D" id="3.30.70.100">
    <property type="match status" value="1"/>
</dbReference>
<dbReference type="Pfam" id="PF03992">
    <property type="entry name" value="ABM"/>
    <property type="match status" value="1"/>
</dbReference>
<keyword evidence="2" id="KW-0560">Oxidoreductase</keyword>
<accession>A0A3M8LNG6</accession>
<dbReference type="Proteomes" id="UP000279859">
    <property type="component" value="Unassembled WGS sequence"/>
</dbReference>
<comment type="caution">
    <text evidence="2">The sequence shown here is derived from an EMBL/GenBank/DDBJ whole genome shotgun (WGS) entry which is preliminary data.</text>
</comment>
<keyword evidence="2" id="KW-0503">Monooxygenase</keyword>
<dbReference type="InterPro" id="IPR011008">
    <property type="entry name" value="Dimeric_a/b-barrel"/>
</dbReference>
<protein>
    <submittedName>
        <fullName evidence="2">Antibiotic biosynthesis monooxygenase</fullName>
    </submittedName>
</protein>
<feature type="domain" description="ABM" evidence="1">
    <location>
        <begin position="2"/>
        <end position="93"/>
    </location>
</feature>
<dbReference type="OrthoDB" id="3695636at2"/>
<organism evidence="2 3">
    <name type="scientific">Cryobacterium tepidiphilum</name>
    <dbReference type="NCBI Taxonomy" id="2486026"/>
    <lineage>
        <taxon>Bacteria</taxon>
        <taxon>Bacillati</taxon>
        <taxon>Actinomycetota</taxon>
        <taxon>Actinomycetes</taxon>
        <taxon>Micrococcales</taxon>
        <taxon>Microbacteriaceae</taxon>
        <taxon>Cryobacterium</taxon>
    </lineage>
</organism>